<dbReference type="AlphaFoldDB" id="E8T3H5"/>
<reference evidence="12" key="1">
    <citation type="submission" date="2011-01" db="EMBL/GenBank/DDBJ databases">
        <title>Complete sequence of chromosome of Thermovibrio ammonificans HB-1.</title>
        <authorList>
            <consortium name="US DOE Joint Genome Institute"/>
            <person name="Lucas S."/>
            <person name="Copeland A."/>
            <person name="Lapidus A."/>
            <person name="Cheng J.-F."/>
            <person name="Goodwin L."/>
            <person name="Pitluck S."/>
            <person name="Davenport K."/>
            <person name="Detter J.C."/>
            <person name="Han C."/>
            <person name="Tapia R."/>
            <person name="Land M."/>
            <person name="Hauser L."/>
            <person name="Kyrpides N."/>
            <person name="Ivanova N."/>
            <person name="Ovchinnikova G."/>
            <person name="Vetriani C."/>
            <person name="Woyke T."/>
        </authorList>
    </citation>
    <scope>NUCLEOTIDE SEQUENCE [LARGE SCALE GENOMIC DNA]</scope>
    <source>
        <strain evidence="12">HB-1</strain>
    </source>
</reference>
<keyword evidence="4 10" id="KW-0547">Nucleotide-binding</keyword>
<feature type="binding site" evidence="10">
    <location>
        <begin position="182"/>
        <end position="183"/>
    </location>
    <ligand>
        <name>substrate</name>
    </ligand>
</feature>
<evidence type="ECO:0000256" key="9">
    <source>
        <dbReference type="ARBA" id="ARBA00052017"/>
    </source>
</evidence>
<feature type="binding site" evidence="10">
    <location>
        <position position="177"/>
    </location>
    <ligand>
        <name>substrate</name>
    </ligand>
</feature>
<dbReference type="PANTHER" id="PTHR11067:SF9">
    <property type="entry name" value="INOSINE TRIPHOSPHATE PYROPHOSPHATASE"/>
    <property type="match status" value="1"/>
</dbReference>
<dbReference type="HAMAP" id="MF_01405">
    <property type="entry name" value="Non_canon_purine_NTPase"/>
    <property type="match status" value="1"/>
</dbReference>
<dbReference type="GO" id="GO:0000166">
    <property type="term" value="F:nucleotide binding"/>
    <property type="evidence" value="ECO:0007669"/>
    <property type="project" value="UniProtKB-KW"/>
</dbReference>
<organism evidence="12 13">
    <name type="scientific">Thermovibrio ammonificans (strain DSM 15698 / JCM 12110 / HB-1)</name>
    <dbReference type="NCBI Taxonomy" id="648996"/>
    <lineage>
        <taxon>Bacteria</taxon>
        <taxon>Pseudomonadati</taxon>
        <taxon>Aquificota</taxon>
        <taxon>Aquificia</taxon>
        <taxon>Desulfurobacteriales</taxon>
        <taxon>Desulfurobacteriaceae</taxon>
        <taxon>Thermovibrio</taxon>
    </lineage>
</organism>
<dbReference type="EC" id="3.6.1.66" evidence="10"/>
<evidence type="ECO:0000313" key="12">
    <source>
        <dbReference type="EMBL" id="ADU96106.1"/>
    </source>
</evidence>
<evidence type="ECO:0000256" key="6">
    <source>
        <dbReference type="ARBA" id="ARBA00022842"/>
    </source>
</evidence>
<dbReference type="GO" id="GO:0046872">
    <property type="term" value="F:metal ion binding"/>
    <property type="evidence" value="ECO:0007669"/>
    <property type="project" value="UniProtKB-KW"/>
</dbReference>
<dbReference type="PANTHER" id="PTHR11067">
    <property type="entry name" value="INOSINE TRIPHOSPHATE PYROPHOSPHATASE/HAM1 PROTEIN"/>
    <property type="match status" value="1"/>
</dbReference>
<keyword evidence="3 10" id="KW-0479">Metal-binding</keyword>
<dbReference type="GO" id="GO:0035870">
    <property type="term" value="F:dITP diphosphatase activity"/>
    <property type="evidence" value="ECO:0007669"/>
    <property type="project" value="UniProtKB-UniRule"/>
</dbReference>
<dbReference type="Pfam" id="PF01725">
    <property type="entry name" value="Ham1p_like"/>
    <property type="match status" value="1"/>
</dbReference>
<dbReference type="InterPro" id="IPR020922">
    <property type="entry name" value="dITP/XTP_pyrophosphatase"/>
</dbReference>
<evidence type="ECO:0000256" key="8">
    <source>
        <dbReference type="ARBA" id="ARBA00051875"/>
    </source>
</evidence>
<dbReference type="NCBIfam" id="TIGR00042">
    <property type="entry name" value="RdgB/HAM1 family non-canonical purine NTP pyrophosphatase"/>
    <property type="match status" value="1"/>
</dbReference>
<dbReference type="InterPro" id="IPR029001">
    <property type="entry name" value="ITPase-like_fam"/>
</dbReference>
<dbReference type="KEGG" id="tam:Theam_0132"/>
<evidence type="ECO:0000256" key="10">
    <source>
        <dbReference type="HAMAP-Rule" id="MF_01405"/>
    </source>
</evidence>
<dbReference type="FunFam" id="3.90.950.10:FF:000001">
    <property type="entry name" value="dITP/XTP pyrophosphatase"/>
    <property type="match status" value="1"/>
</dbReference>
<feature type="binding site" evidence="10">
    <location>
        <begin position="7"/>
        <end position="12"/>
    </location>
    <ligand>
        <name>substrate</name>
    </ligand>
</feature>
<comment type="function">
    <text evidence="10">Pyrophosphatase that catalyzes the hydrolysis of nucleoside triphosphates to their monophosphate derivatives, with a high preference for the non-canonical purine nucleotides XTP (xanthosine triphosphate), dITP (deoxyinosine triphosphate) and ITP. Seems to function as a house-cleaning enzyme that removes non-canonical purine nucleotides from the nucleotide pool, thus preventing their incorporation into DNA/RNA and avoiding chromosomal lesions.</text>
</comment>
<sequence length="200" mass="22000">MRILFATGNQGKVKEVKEKLSEFGIEVISLKELPHPLPPPPAETGSTFCENAHIKATYYAQKLNLPVMAEDSGLEVEALGGRPGVFSSRFASENATDEENNRKLIEELSALGLTESPARYVSFIFFAFPFQGGLWSEGEVRGKVVTTPRGEGGFGYDPLFIPEGFNKTMAELPLQVKNSISHRAKALERLVKAIKEIKCL</sequence>
<evidence type="ECO:0000256" key="4">
    <source>
        <dbReference type="ARBA" id="ARBA00022741"/>
    </source>
</evidence>
<feature type="binding site" evidence="10">
    <location>
        <begin position="154"/>
        <end position="157"/>
    </location>
    <ligand>
        <name>substrate</name>
    </ligand>
</feature>
<evidence type="ECO:0000256" key="2">
    <source>
        <dbReference type="ARBA" id="ARBA00011738"/>
    </source>
</evidence>
<dbReference type="InterPro" id="IPR002637">
    <property type="entry name" value="RdgB/HAM1"/>
</dbReference>
<keyword evidence="7 10" id="KW-0546">Nucleotide metabolism</keyword>
<dbReference type="EMBL" id="CP002444">
    <property type="protein sequence ID" value="ADU96106.1"/>
    <property type="molecule type" value="Genomic_DNA"/>
</dbReference>
<evidence type="ECO:0000256" key="11">
    <source>
        <dbReference type="RuleBase" id="RU003781"/>
    </source>
</evidence>
<comment type="caution">
    <text evidence="10">Lacks conserved residue(s) required for the propagation of feature annotation.</text>
</comment>
<keyword evidence="13" id="KW-1185">Reference proteome</keyword>
<dbReference type="Gene3D" id="3.90.950.10">
    <property type="match status" value="1"/>
</dbReference>
<feature type="binding site" evidence="10">
    <location>
        <position position="72"/>
    </location>
    <ligand>
        <name>substrate</name>
    </ligand>
</feature>
<feature type="binding site" evidence="10">
    <location>
        <position position="71"/>
    </location>
    <ligand>
        <name>Mg(2+)</name>
        <dbReference type="ChEBI" id="CHEBI:18420"/>
    </ligand>
</feature>
<comment type="cofactor">
    <cofactor evidence="10">
        <name>Mg(2+)</name>
        <dbReference type="ChEBI" id="CHEBI:18420"/>
    </cofactor>
    <text evidence="10">Binds 1 Mg(2+) ion per subunit.</text>
</comment>
<dbReference type="GO" id="GO:0009146">
    <property type="term" value="P:purine nucleoside triphosphate catabolic process"/>
    <property type="evidence" value="ECO:0007669"/>
    <property type="project" value="UniProtKB-UniRule"/>
</dbReference>
<dbReference type="SUPFAM" id="SSF52972">
    <property type="entry name" value="ITPase-like"/>
    <property type="match status" value="1"/>
</dbReference>
<evidence type="ECO:0000256" key="5">
    <source>
        <dbReference type="ARBA" id="ARBA00022801"/>
    </source>
</evidence>
<comment type="catalytic activity">
    <reaction evidence="10">
        <text>ITP + H2O = IMP + diphosphate + H(+)</text>
        <dbReference type="Rhea" id="RHEA:29399"/>
        <dbReference type="ChEBI" id="CHEBI:15377"/>
        <dbReference type="ChEBI" id="CHEBI:15378"/>
        <dbReference type="ChEBI" id="CHEBI:33019"/>
        <dbReference type="ChEBI" id="CHEBI:58053"/>
        <dbReference type="ChEBI" id="CHEBI:61402"/>
        <dbReference type="EC" id="3.6.1.66"/>
    </reaction>
</comment>
<keyword evidence="5 10" id="KW-0378">Hydrolase</keyword>
<dbReference type="CDD" id="cd00515">
    <property type="entry name" value="HAM1"/>
    <property type="match status" value="1"/>
</dbReference>
<dbReference type="eggNOG" id="COG0127">
    <property type="taxonomic scope" value="Bacteria"/>
</dbReference>
<accession>E8T3H5</accession>
<evidence type="ECO:0000256" key="7">
    <source>
        <dbReference type="ARBA" id="ARBA00023080"/>
    </source>
</evidence>
<dbReference type="GO" id="GO:0017111">
    <property type="term" value="F:ribonucleoside triphosphate phosphatase activity"/>
    <property type="evidence" value="ECO:0007669"/>
    <property type="project" value="InterPro"/>
</dbReference>
<dbReference type="GO" id="GO:0036222">
    <property type="term" value="F:XTP diphosphatase activity"/>
    <property type="evidence" value="ECO:0007669"/>
    <property type="project" value="UniProtKB-UniRule"/>
</dbReference>
<dbReference type="STRING" id="648996.Theam_0132"/>
<gene>
    <name evidence="12" type="ordered locus">Theam_0132</name>
</gene>
<evidence type="ECO:0000256" key="3">
    <source>
        <dbReference type="ARBA" id="ARBA00022723"/>
    </source>
</evidence>
<dbReference type="Proteomes" id="UP000006362">
    <property type="component" value="Chromosome"/>
</dbReference>
<dbReference type="GO" id="GO:0009117">
    <property type="term" value="P:nucleotide metabolic process"/>
    <property type="evidence" value="ECO:0007669"/>
    <property type="project" value="UniProtKB-KW"/>
</dbReference>
<proteinExistence type="inferred from homology"/>
<comment type="similarity">
    <text evidence="1 10 11">Belongs to the HAM1 NTPase family.</text>
</comment>
<protein>
    <recommendedName>
        <fullName evidence="10">dITP/XTP pyrophosphatase</fullName>
        <ecNumber evidence="10">3.6.1.66</ecNumber>
    </recommendedName>
    <alternativeName>
        <fullName evidence="10">Non-canonical purine NTP pyrophosphatase</fullName>
    </alternativeName>
    <alternativeName>
        <fullName evidence="10">Non-standard purine NTP pyrophosphatase</fullName>
    </alternativeName>
    <alternativeName>
        <fullName evidence="10">Nucleoside-triphosphate diphosphatase</fullName>
    </alternativeName>
    <alternativeName>
        <fullName evidence="10">Nucleoside-triphosphate pyrophosphatase</fullName>
        <shortName evidence="10">NTPase</shortName>
    </alternativeName>
</protein>
<evidence type="ECO:0000313" key="13">
    <source>
        <dbReference type="Proteomes" id="UP000006362"/>
    </source>
</evidence>
<dbReference type="HOGENOM" id="CLU_082080_0_2_0"/>
<feature type="active site" description="Proton acceptor" evidence="10">
    <location>
        <position position="71"/>
    </location>
</feature>
<comment type="subunit">
    <text evidence="2 10">Homodimer.</text>
</comment>
<dbReference type="RefSeq" id="WP_013536892.1">
    <property type="nucleotide sequence ID" value="NC_014926.1"/>
</dbReference>
<dbReference type="OrthoDB" id="9807456at2"/>
<dbReference type="GO" id="GO:0005829">
    <property type="term" value="C:cytosol"/>
    <property type="evidence" value="ECO:0007669"/>
    <property type="project" value="TreeGrafter"/>
</dbReference>
<comment type="catalytic activity">
    <reaction evidence="8 10">
        <text>dITP + H2O = dIMP + diphosphate + H(+)</text>
        <dbReference type="Rhea" id="RHEA:28342"/>
        <dbReference type="ChEBI" id="CHEBI:15377"/>
        <dbReference type="ChEBI" id="CHEBI:15378"/>
        <dbReference type="ChEBI" id="CHEBI:33019"/>
        <dbReference type="ChEBI" id="CHEBI:61194"/>
        <dbReference type="ChEBI" id="CHEBI:61382"/>
        <dbReference type="EC" id="3.6.1.66"/>
    </reaction>
</comment>
<comment type="catalytic activity">
    <reaction evidence="9 10">
        <text>XTP + H2O = XMP + diphosphate + H(+)</text>
        <dbReference type="Rhea" id="RHEA:28610"/>
        <dbReference type="ChEBI" id="CHEBI:15377"/>
        <dbReference type="ChEBI" id="CHEBI:15378"/>
        <dbReference type="ChEBI" id="CHEBI:33019"/>
        <dbReference type="ChEBI" id="CHEBI:57464"/>
        <dbReference type="ChEBI" id="CHEBI:61314"/>
        <dbReference type="EC" id="3.6.1.66"/>
    </reaction>
</comment>
<name>E8T3H5_THEA1</name>
<evidence type="ECO:0000256" key="1">
    <source>
        <dbReference type="ARBA" id="ARBA00008023"/>
    </source>
</evidence>
<keyword evidence="6 10" id="KW-0460">Magnesium</keyword>
<dbReference type="GO" id="GO:0036220">
    <property type="term" value="F:ITP diphosphatase activity"/>
    <property type="evidence" value="ECO:0007669"/>
    <property type="project" value="UniProtKB-UniRule"/>
</dbReference>